<dbReference type="AlphaFoldDB" id="A0A221SVM4"/>
<dbReference type="EC" id="2.7.1.24" evidence="3 4"/>
<dbReference type="InterPro" id="IPR001977">
    <property type="entry name" value="Depp_CoAkinase"/>
</dbReference>
<evidence type="ECO:0000256" key="4">
    <source>
        <dbReference type="NCBIfam" id="TIGR00152"/>
    </source>
</evidence>
<dbReference type="EMBL" id="CP021081">
    <property type="protein sequence ID" value="ASN80680.1"/>
    <property type="molecule type" value="Genomic_DNA"/>
</dbReference>
<dbReference type="CDD" id="cd02022">
    <property type="entry name" value="DPCK"/>
    <property type="match status" value="1"/>
</dbReference>
<evidence type="ECO:0000256" key="2">
    <source>
        <dbReference type="ARBA" id="ARBA00022840"/>
    </source>
</evidence>
<dbReference type="SUPFAM" id="SSF52540">
    <property type="entry name" value="P-loop containing nucleoside triphosphate hydrolases"/>
    <property type="match status" value="1"/>
</dbReference>
<keyword evidence="3" id="KW-0808">Transferase</keyword>
<dbReference type="NCBIfam" id="TIGR00152">
    <property type="entry name" value="dephospho-CoA kinase"/>
    <property type="match status" value="1"/>
</dbReference>
<keyword evidence="3" id="KW-0963">Cytoplasm</keyword>
<dbReference type="GO" id="GO:0015937">
    <property type="term" value="P:coenzyme A biosynthetic process"/>
    <property type="evidence" value="ECO:0007669"/>
    <property type="project" value="UniProtKB-UniRule"/>
</dbReference>
<dbReference type="PANTHER" id="PTHR10695:SF46">
    <property type="entry name" value="BIFUNCTIONAL COENZYME A SYNTHASE-RELATED"/>
    <property type="match status" value="1"/>
</dbReference>
<dbReference type="RefSeq" id="WP_043777638.1">
    <property type="nucleotide sequence ID" value="NZ_CP021081.1"/>
</dbReference>
<dbReference type="STRING" id="317577.GCA_000419625_02636"/>
<dbReference type="GO" id="GO:0005737">
    <property type="term" value="C:cytoplasm"/>
    <property type="evidence" value="ECO:0007669"/>
    <property type="project" value="UniProtKB-SubCell"/>
</dbReference>
<keyword evidence="2 3" id="KW-0067">ATP-binding</keyword>
<dbReference type="PROSITE" id="PS51219">
    <property type="entry name" value="DPCK"/>
    <property type="match status" value="1"/>
</dbReference>
<evidence type="ECO:0000256" key="1">
    <source>
        <dbReference type="ARBA" id="ARBA00022741"/>
    </source>
</evidence>
<comment type="subcellular location">
    <subcellularLocation>
        <location evidence="3">Cytoplasm</location>
    </subcellularLocation>
</comment>
<evidence type="ECO:0000256" key="3">
    <source>
        <dbReference type="HAMAP-Rule" id="MF_00376"/>
    </source>
</evidence>
<dbReference type="Gene3D" id="3.40.50.300">
    <property type="entry name" value="P-loop containing nucleotide triphosphate hydrolases"/>
    <property type="match status" value="1"/>
</dbReference>
<dbReference type="Proteomes" id="UP000259030">
    <property type="component" value="Chromosome"/>
</dbReference>
<dbReference type="Pfam" id="PF01121">
    <property type="entry name" value="CoaE"/>
    <property type="match status" value="1"/>
</dbReference>
<comment type="similarity">
    <text evidence="3">Belongs to the CoaE family.</text>
</comment>
<comment type="pathway">
    <text evidence="3">Cofactor biosynthesis; coenzyme A biosynthesis; CoA from (R)-pantothenate: step 5/5.</text>
</comment>
<dbReference type="InterPro" id="IPR027417">
    <property type="entry name" value="P-loop_NTPase"/>
</dbReference>
<evidence type="ECO:0000313" key="6">
    <source>
        <dbReference type="Proteomes" id="UP000259030"/>
    </source>
</evidence>
<dbReference type="UniPathway" id="UPA00241">
    <property type="reaction ID" value="UER00356"/>
</dbReference>
<name>A0A221SVM4_9DEIO</name>
<keyword evidence="1 3" id="KW-0547">Nucleotide-binding</keyword>
<comment type="catalytic activity">
    <reaction evidence="3">
        <text>3'-dephospho-CoA + ATP = ADP + CoA + H(+)</text>
        <dbReference type="Rhea" id="RHEA:18245"/>
        <dbReference type="ChEBI" id="CHEBI:15378"/>
        <dbReference type="ChEBI" id="CHEBI:30616"/>
        <dbReference type="ChEBI" id="CHEBI:57287"/>
        <dbReference type="ChEBI" id="CHEBI:57328"/>
        <dbReference type="ChEBI" id="CHEBI:456216"/>
        <dbReference type="EC" id="2.7.1.24"/>
    </reaction>
</comment>
<keyword evidence="6" id="KW-1185">Reference proteome</keyword>
<reference evidence="5 6" key="1">
    <citation type="submission" date="2017-05" db="EMBL/GenBank/DDBJ databases">
        <title>The complete genome sequence of Deinococcus ficus isolated from the rhizosphere of the Ficus religiosa L. in Taiwan.</title>
        <authorList>
            <person name="Wu K.-M."/>
            <person name="Liao T.-L."/>
            <person name="Liu Y.-M."/>
            <person name="Young C.-C."/>
            <person name="Tsai S.-F."/>
        </authorList>
    </citation>
    <scope>NUCLEOTIDE SEQUENCE [LARGE SCALE GENOMIC DNA]</scope>
    <source>
        <strain evidence="5 6">CC-FR2-10</strain>
    </source>
</reference>
<sequence>MSSVSPAGEAALDVTGRVRRLGLTGSIGAGKSTVAALLRDRGLTVLDADVVAREVTGDPAVVARLAALFPGTVSGGVLDRAALAGQVFGNAEALAALNAVVHPEVRRRMMALEAEAFTRGEAWVVQDIPLLFEGGLERGMDAVLVVDAPLDVRVARVTARSGLSREEVLARDAAQLPAEEKRRRATAVLENTGNLTELAAALDGALWQLGVPARTPNGG</sequence>
<dbReference type="GO" id="GO:0005524">
    <property type="term" value="F:ATP binding"/>
    <property type="evidence" value="ECO:0007669"/>
    <property type="project" value="UniProtKB-UniRule"/>
</dbReference>
<gene>
    <name evidence="3" type="primary">coaE</name>
    <name evidence="5" type="ORF">DFI_06390</name>
</gene>
<dbReference type="PANTHER" id="PTHR10695">
    <property type="entry name" value="DEPHOSPHO-COA KINASE-RELATED"/>
    <property type="match status" value="1"/>
</dbReference>
<accession>A0A221SVM4</accession>
<feature type="binding site" evidence="3">
    <location>
        <begin position="28"/>
        <end position="33"/>
    </location>
    <ligand>
        <name>ATP</name>
        <dbReference type="ChEBI" id="CHEBI:30616"/>
    </ligand>
</feature>
<keyword evidence="3" id="KW-0173">Coenzyme A biosynthesis</keyword>
<dbReference type="GO" id="GO:0004140">
    <property type="term" value="F:dephospho-CoA kinase activity"/>
    <property type="evidence" value="ECO:0007669"/>
    <property type="project" value="UniProtKB-UniRule"/>
</dbReference>
<keyword evidence="3 5" id="KW-0418">Kinase</keyword>
<evidence type="ECO:0000313" key="5">
    <source>
        <dbReference type="EMBL" id="ASN80680.1"/>
    </source>
</evidence>
<organism evidence="5 6">
    <name type="scientific">Deinococcus ficus</name>
    <dbReference type="NCBI Taxonomy" id="317577"/>
    <lineage>
        <taxon>Bacteria</taxon>
        <taxon>Thermotogati</taxon>
        <taxon>Deinococcota</taxon>
        <taxon>Deinococci</taxon>
        <taxon>Deinococcales</taxon>
        <taxon>Deinococcaceae</taxon>
        <taxon>Deinococcus</taxon>
    </lineage>
</organism>
<dbReference type="HAMAP" id="MF_00376">
    <property type="entry name" value="Dephospho_CoA_kinase"/>
    <property type="match status" value="1"/>
</dbReference>
<comment type="function">
    <text evidence="3">Catalyzes the phosphorylation of the 3'-hydroxyl group of dephosphocoenzyme A to form coenzyme A.</text>
</comment>
<proteinExistence type="inferred from homology"/>
<dbReference type="KEGG" id="dfc:DFI_06390"/>
<protein>
    <recommendedName>
        <fullName evidence="3 4">Dephospho-CoA kinase</fullName>
        <ecNumber evidence="3 4">2.7.1.24</ecNumber>
    </recommendedName>
    <alternativeName>
        <fullName evidence="3">Dephosphocoenzyme A kinase</fullName>
    </alternativeName>
</protein>